<dbReference type="PANTHER" id="PTHR43364:SF2">
    <property type="entry name" value="ARYL-ALCOHOL DEHYDROGENASE AAD10-RELATED"/>
    <property type="match status" value="1"/>
</dbReference>
<keyword evidence="1" id="KW-0560">Oxidoreductase</keyword>
<evidence type="ECO:0000313" key="6">
    <source>
        <dbReference type="Proteomes" id="UP001215712"/>
    </source>
</evidence>
<evidence type="ECO:0000256" key="1">
    <source>
        <dbReference type="ARBA" id="ARBA00023002"/>
    </source>
</evidence>
<evidence type="ECO:0000256" key="2">
    <source>
        <dbReference type="ARBA" id="ARBA00038157"/>
    </source>
</evidence>
<dbReference type="InterPro" id="IPR036812">
    <property type="entry name" value="NAD(P)_OxRdtase_dom_sf"/>
</dbReference>
<dbReference type="AlphaFoldDB" id="A0AAD6MRS9"/>
<evidence type="ECO:0000259" key="4">
    <source>
        <dbReference type="Pfam" id="PF00248"/>
    </source>
</evidence>
<dbReference type="Gene3D" id="3.20.20.100">
    <property type="entry name" value="NADP-dependent oxidoreductase domain"/>
    <property type="match status" value="1"/>
</dbReference>
<proteinExistence type="inferred from homology"/>
<dbReference type="Pfam" id="PF00248">
    <property type="entry name" value="Aldo_ket_red"/>
    <property type="match status" value="1"/>
</dbReference>
<evidence type="ECO:0000256" key="3">
    <source>
        <dbReference type="SAM" id="MobiDB-lite"/>
    </source>
</evidence>
<dbReference type="GO" id="GO:0016491">
    <property type="term" value="F:oxidoreductase activity"/>
    <property type="evidence" value="ECO:0007669"/>
    <property type="project" value="UniProtKB-KW"/>
</dbReference>
<dbReference type="SUPFAM" id="SSF51430">
    <property type="entry name" value="NAD(P)-linked oxidoreductase"/>
    <property type="match status" value="1"/>
</dbReference>
<organism evidence="5 6">
    <name type="scientific">Penicillium malachiteum</name>
    <dbReference type="NCBI Taxonomy" id="1324776"/>
    <lineage>
        <taxon>Eukaryota</taxon>
        <taxon>Fungi</taxon>
        <taxon>Dikarya</taxon>
        <taxon>Ascomycota</taxon>
        <taxon>Pezizomycotina</taxon>
        <taxon>Eurotiomycetes</taxon>
        <taxon>Eurotiomycetidae</taxon>
        <taxon>Eurotiales</taxon>
        <taxon>Aspergillaceae</taxon>
        <taxon>Penicillium</taxon>
    </lineage>
</organism>
<keyword evidence="6" id="KW-1185">Reference proteome</keyword>
<sequence length="343" mass="38031">MTEMKALTELDHLRILSPTAGVRVSSLQLGGMSLGNADGWADRMGPMDKDSVFKLLDYYYEAGGNFIDTANTYQSEQSEQWIGEWCEARQNRDSLVLATKFSMDYRSYAIGMGPHAANFTGNSRRCIHVAVRDSLKKLRTDFIDIYYVNYWDYTTSIREIMDTLHILVEQGKILYLGVSDTPAWIVAAANTYAIENGKTPFSIYQGRWSLLHRDFERDIIPMARHFGMALAPWAVLGGGTFHSQARPSSHQGPSSTPPIRSRSASIQTEDEIKISEALDKVASEHGENVTGTAVALAYFMSKAANVFPVVGGRLAGHWSDNIKGIHLAVISVMIFTTSIGTFP</sequence>
<dbReference type="EMBL" id="JAQJAN010000019">
    <property type="protein sequence ID" value="KAJ5709400.1"/>
    <property type="molecule type" value="Genomic_DNA"/>
</dbReference>
<evidence type="ECO:0000313" key="5">
    <source>
        <dbReference type="EMBL" id="KAJ5709400.1"/>
    </source>
</evidence>
<gene>
    <name evidence="5" type="ORF">N7493_010734</name>
</gene>
<dbReference type="PANTHER" id="PTHR43364">
    <property type="entry name" value="NADH-SPECIFIC METHYLGLYOXAL REDUCTASE-RELATED"/>
    <property type="match status" value="1"/>
</dbReference>
<reference evidence="5" key="1">
    <citation type="journal article" date="2023" name="IMA Fungus">
        <title>Comparative genomic study of the Penicillium genus elucidates a diverse pangenome and 15 lateral gene transfer events.</title>
        <authorList>
            <person name="Petersen C."/>
            <person name="Sorensen T."/>
            <person name="Nielsen M.R."/>
            <person name="Sondergaard T.E."/>
            <person name="Sorensen J.L."/>
            <person name="Fitzpatrick D.A."/>
            <person name="Frisvad J.C."/>
            <person name="Nielsen K.L."/>
        </authorList>
    </citation>
    <scope>NUCLEOTIDE SEQUENCE</scope>
    <source>
        <strain evidence="5">IBT 17514</strain>
    </source>
</reference>
<comment type="similarity">
    <text evidence="2">Belongs to the aldo/keto reductase family. Aldo/keto reductase 2 subfamily.</text>
</comment>
<name>A0AAD6MRS9_9EURO</name>
<comment type="caution">
    <text evidence="5">The sequence shown here is derived from an EMBL/GenBank/DDBJ whole genome shotgun (WGS) entry which is preliminary data.</text>
</comment>
<dbReference type="InterPro" id="IPR050523">
    <property type="entry name" value="AKR_Detox_Biosynth"/>
</dbReference>
<feature type="region of interest" description="Disordered" evidence="3">
    <location>
        <begin position="242"/>
        <end position="267"/>
    </location>
</feature>
<feature type="domain" description="NADP-dependent oxidoreductase" evidence="4">
    <location>
        <begin position="27"/>
        <end position="326"/>
    </location>
</feature>
<dbReference type="Proteomes" id="UP001215712">
    <property type="component" value="Unassembled WGS sequence"/>
</dbReference>
<protein>
    <submittedName>
        <fullName evidence="5">Aldo/keto reductase</fullName>
    </submittedName>
</protein>
<accession>A0AAD6MRS9</accession>
<dbReference type="InterPro" id="IPR023210">
    <property type="entry name" value="NADP_OxRdtase_dom"/>
</dbReference>
<reference evidence="5" key="2">
    <citation type="submission" date="2023-01" db="EMBL/GenBank/DDBJ databases">
        <authorList>
            <person name="Petersen C."/>
        </authorList>
    </citation>
    <scope>NUCLEOTIDE SEQUENCE</scope>
    <source>
        <strain evidence="5">IBT 17514</strain>
    </source>
</reference>